<evidence type="ECO:0000313" key="2">
    <source>
        <dbReference type="Proteomes" id="UP000254711"/>
    </source>
</evidence>
<dbReference type="EMBL" id="QQSY01000005">
    <property type="protein sequence ID" value="RDI97482.1"/>
    <property type="molecule type" value="Genomic_DNA"/>
</dbReference>
<proteinExistence type="predicted"/>
<evidence type="ECO:0000313" key="1">
    <source>
        <dbReference type="EMBL" id="RDI97482.1"/>
    </source>
</evidence>
<reference evidence="1 2" key="1">
    <citation type="submission" date="2018-07" db="EMBL/GenBank/DDBJ databases">
        <title>Dyella solisilvae sp. nov., isolated from the pine and broad-leaved mixed forest soil.</title>
        <authorList>
            <person name="Gao Z."/>
            <person name="Qiu L."/>
        </authorList>
    </citation>
    <scope>NUCLEOTIDE SEQUENCE [LARGE SCALE GENOMIC DNA]</scope>
    <source>
        <strain evidence="1 2">DHG54</strain>
    </source>
</reference>
<dbReference type="Proteomes" id="UP000254711">
    <property type="component" value="Unassembled WGS sequence"/>
</dbReference>
<name>A0A370K4A0_9GAMM</name>
<organism evidence="1 2">
    <name type="scientific">Dyella solisilvae</name>
    <dbReference type="NCBI Taxonomy" id="1920168"/>
    <lineage>
        <taxon>Bacteria</taxon>
        <taxon>Pseudomonadati</taxon>
        <taxon>Pseudomonadota</taxon>
        <taxon>Gammaproteobacteria</taxon>
        <taxon>Lysobacterales</taxon>
        <taxon>Rhodanobacteraceae</taxon>
        <taxon>Dyella</taxon>
    </lineage>
</organism>
<keyword evidence="2" id="KW-1185">Reference proteome</keyword>
<protein>
    <submittedName>
        <fullName evidence="1">Uncharacterized protein</fullName>
    </submittedName>
</protein>
<comment type="caution">
    <text evidence="1">The sequence shown here is derived from an EMBL/GenBank/DDBJ whole genome shotgun (WGS) entry which is preliminary data.</text>
</comment>
<gene>
    <name evidence="1" type="ORF">DVT68_17225</name>
</gene>
<accession>A0A370K4A0</accession>
<sequence>MCWSNKLMQEDVSFLFWLDYGRVRQMPVLIADRLLSFRLVHRVEPMHGAHVPDRGDLSIDVSALGHELMAAVRNGLDPRFRMPEP</sequence>
<dbReference type="AlphaFoldDB" id="A0A370K4A0"/>